<feature type="non-terminal residue" evidence="2">
    <location>
        <position position="33"/>
    </location>
</feature>
<evidence type="ECO:0000313" key="2">
    <source>
        <dbReference type="EMBL" id="MCH89285.1"/>
    </source>
</evidence>
<gene>
    <name evidence="2" type="ORF">A2U01_0010180</name>
</gene>
<protein>
    <submittedName>
        <fullName evidence="2">Uncharacterized protein</fullName>
    </submittedName>
</protein>
<evidence type="ECO:0000313" key="3">
    <source>
        <dbReference type="Proteomes" id="UP000265520"/>
    </source>
</evidence>
<comment type="caution">
    <text evidence="2">The sequence shown here is derived from an EMBL/GenBank/DDBJ whole genome shotgun (WGS) entry which is preliminary data.</text>
</comment>
<reference evidence="2 3" key="1">
    <citation type="journal article" date="2018" name="Front. Plant Sci.">
        <title>Red Clover (Trifolium pratense) and Zigzag Clover (T. medium) - A Picture of Genomic Similarities and Differences.</title>
        <authorList>
            <person name="Dluhosova J."/>
            <person name="Istvanek J."/>
            <person name="Nedelnik J."/>
            <person name="Repkova J."/>
        </authorList>
    </citation>
    <scope>NUCLEOTIDE SEQUENCE [LARGE SCALE GENOMIC DNA]</scope>
    <source>
        <strain evidence="3">cv. 10/8</strain>
        <tissue evidence="2">Leaf</tissue>
    </source>
</reference>
<keyword evidence="3" id="KW-1185">Reference proteome</keyword>
<dbReference type="EMBL" id="LXQA010015833">
    <property type="protein sequence ID" value="MCH89285.1"/>
    <property type="molecule type" value="Genomic_DNA"/>
</dbReference>
<dbReference type="Proteomes" id="UP000265520">
    <property type="component" value="Unassembled WGS sequence"/>
</dbReference>
<dbReference type="AlphaFoldDB" id="A0A392MQB6"/>
<evidence type="ECO:0000256" key="1">
    <source>
        <dbReference type="SAM" id="MobiDB-lite"/>
    </source>
</evidence>
<sequence>MWVETDTCDILPPPLRRAPGRPKRSRNKDADEK</sequence>
<proteinExistence type="predicted"/>
<organism evidence="2 3">
    <name type="scientific">Trifolium medium</name>
    <dbReference type="NCBI Taxonomy" id="97028"/>
    <lineage>
        <taxon>Eukaryota</taxon>
        <taxon>Viridiplantae</taxon>
        <taxon>Streptophyta</taxon>
        <taxon>Embryophyta</taxon>
        <taxon>Tracheophyta</taxon>
        <taxon>Spermatophyta</taxon>
        <taxon>Magnoliopsida</taxon>
        <taxon>eudicotyledons</taxon>
        <taxon>Gunneridae</taxon>
        <taxon>Pentapetalae</taxon>
        <taxon>rosids</taxon>
        <taxon>fabids</taxon>
        <taxon>Fabales</taxon>
        <taxon>Fabaceae</taxon>
        <taxon>Papilionoideae</taxon>
        <taxon>50 kb inversion clade</taxon>
        <taxon>NPAAA clade</taxon>
        <taxon>Hologalegina</taxon>
        <taxon>IRL clade</taxon>
        <taxon>Trifolieae</taxon>
        <taxon>Trifolium</taxon>
    </lineage>
</organism>
<name>A0A392MQB6_9FABA</name>
<accession>A0A392MQB6</accession>
<feature type="region of interest" description="Disordered" evidence="1">
    <location>
        <begin position="1"/>
        <end position="33"/>
    </location>
</feature>